<feature type="domain" description="Antitoxin FitA-like ribbon-helix-helix" evidence="1">
    <location>
        <begin position="4"/>
        <end position="39"/>
    </location>
</feature>
<comment type="caution">
    <text evidence="2">The sequence shown here is derived from an EMBL/GenBank/DDBJ whole genome shotgun (WGS) entry which is preliminary data.</text>
</comment>
<proteinExistence type="predicted"/>
<dbReference type="AlphaFoldDB" id="A0A1F7RZR9"/>
<evidence type="ECO:0000259" key="1">
    <source>
        <dbReference type="Pfam" id="PF22513"/>
    </source>
</evidence>
<dbReference type="Proteomes" id="UP000179266">
    <property type="component" value="Unassembled WGS sequence"/>
</dbReference>
<name>A0A1F7RZR9_9BACT</name>
<dbReference type="Gene3D" id="1.10.1220.10">
    <property type="entry name" value="Met repressor-like"/>
    <property type="match status" value="1"/>
</dbReference>
<gene>
    <name evidence="2" type="ORF">A2161_17610</name>
</gene>
<evidence type="ECO:0000313" key="2">
    <source>
        <dbReference type="EMBL" id="OGL47032.1"/>
    </source>
</evidence>
<protein>
    <recommendedName>
        <fullName evidence="1">Antitoxin FitA-like ribbon-helix-helix domain-containing protein</fullName>
    </recommendedName>
</protein>
<organism evidence="2 3">
    <name type="scientific">Candidatus Schekmanbacteria bacterium RBG_13_48_7</name>
    <dbReference type="NCBI Taxonomy" id="1817878"/>
    <lineage>
        <taxon>Bacteria</taxon>
        <taxon>Candidatus Schekmaniibacteriota</taxon>
    </lineage>
</organism>
<dbReference type="EMBL" id="MGDD01000101">
    <property type="protein sequence ID" value="OGL47032.1"/>
    <property type="molecule type" value="Genomic_DNA"/>
</dbReference>
<accession>A0A1F7RZR9</accession>
<sequence length="76" mass="9036">MKVITIRDIPDDLYHLITRLAKRNHRSIQKQVIAILDRARILEIQSPSDKARAIRERLHTRDLGDTVKEIQQERNR</sequence>
<dbReference type="InterPro" id="IPR053853">
    <property type="entry name" value="FitA-like_RHH"/>
</dbReference>
<dbReference type="SUPFAM" id="SSF47598">
    <property type="entry name" value="Ribbon-helix-helix"/>
    <property type="match status" value="1"/>
</dbReference>
<dbReference type="InterPro" id="IPR013321">
    <property type="entry name" value="Arc_rbn_hlx_hlx"/>
</dbReference>
<dbReference type="GO" id="GO:0006355">
    <property type="term" value="P:regulation of DNA-templated transcription"/>
    <property type="evidence" value="ECO:0007669"/>
    <property type="project" value="InterPro"/>
</dbReference>
<dbReference type="InterPro" id="IPR010985">
    <property type="entry name" value="Ribbon_hlx_hlx"/>
</dbReference>
<dbReference type="Pfam" id="PF22513">
    <property type="entry name" value="FitA-like_RHH"/>
    <property type="match status" value="1"/>
</dbReference>
<evidence type="ECO:0000313" key="3">
    <source>
        <dbReference type="Proteomes" id="UP000179266"/>
    </source>
</evidence>
<reference evidence="2 3" key="1">
    <citation type="journal article" date="2016" name="Nat. Commun.">
        <title>Thousands of microbial genomes shed light on interconnected biogeochemical processes in an aquifer system.</title>
        <authorList>
            <person name="Anantharaman K."/>
            <person name="Brown C.T."/>
            <person name="Hug L.A."/>
            <person name="Sharon I."/>
            <person name="Castelle C.J."/>
            <person name="Probst A.J."/>
            <person name="Thomas B.C."/>
            <person name="Singh A."/>
            <person name="Wilkins M.J."/>
            <person name="Karaoz U."/>
            <person name="Brodie E.L."/>
            <person name="Williams K.H."/>
            <person name="Hubbard S.S."/>
            <person name="Banfield J.F."/>
        </authorList>
    </citation>
    <scope>NUCLEOTIDE SEQUENCE [LARGE SCALE GENOMIC DNA]</scope>
</reference>